<organism evidence="5 6">
    <name type="scientific">Candidatus Desulfacyla euxinica</name>
    <dbReference type="NCBI Taxonomy" id="2841693"/>
    <lineage>
        <taxon>Bacteria</taxon>
        <taxon>Deltaproteobacteria</taxon>
        <taxon>Candidatus Desulfacyla</taxon>
    </lineage>
</organism>
<dbReference type="InterPro" id="IPR017896">
    <property type="entry name" value="4Fe4S_Fe-S-bd"/>
</dbReference>
<accession>A0A8J6T8V5</accession>
<evidence type="ECO:0000313" key="6">
    <source>
        <dbReference type="Proteomes" id="UP000650524"/>
    </source>
</evidence>
<reference evidence="5 6" key="1">
    <citation type="submission" date="2020-08" db="EMBL/GenBank/DDBJ databases">
        <title>Bridging the membrane lipid divide: bacteria of the FCB group superphylum have the potential to synthesize archaeal ether lipids.</title>
        <authorList>
            <person name="Villanueva L."/>
            <person name="Von Meijenfeldt F.A.B."/>
            <person name="Westbye A.B."/>
            <person name="Yadav S."/>
            <person name="Hopmans E.C."/>
            <person name="Dutilh B.E."/>
            <person name="Sinninghe Damste J.S."/>
        </authorList>
    </citation>
    <scope>NUCLEOTIDE SEQUENCE [LARGE SCALE GENOMIC DNA]</scope>
    <source>
        <strain evidence="5">NIOZ-UU27</strain>
    </source>
</reference>
<sequence length="179" mass="20376">MEPAIPLNMNTDRDKGFINSMFSSIQARTSAYCFRCITCTNGCPIVLNYREQAKEKLDLLPHQLMYAVRLGLKDLVLESQMLWLCTECYMCTEYCPQGVHVCDVIYELKNLAIKERKDLMPRGLRLFAHALLDNGRTAEIMDWEREDLELPELSGAGDAELQELLGQLGLPQLIDKEGS</sequence>
<evidence type="ECO:0000256" key="1">
    <source>
        <dbReference type="ARBA" id="ARBA00022723"/>
    </source>
</evidence>
<comment type="caution">
    <text evidence="5">The sequence shown here is derived from an EMBL/GenBank/DDBJ whole genome shotgun (WGS) entry which is preliminary data.</text>
</comment>
<evidence type="ECO:0000259" key="4">
    <source>
        <dbReference type="Pfam" id="PF13183"/>
    </source>
</evidence>
<proteinExistence type="predicted"/>
<name>A0A8J6T8V5_9DELT</name>
<dbReference type="InterPro" id="IPR017900">
    <property type="entry name" value="4Fe4S_Fe_S_CS"/>
</dbReference>
<dbReference type="AlphaFoldDB" id="A0A8J6T8V5"/>
<dbReference type="GO" id="GO:0046872">
    <property type="term" value="F:metal ion binding"/>
    <property type="evidence" value="ECO:0007669"/>
    <property type="project" value="UniProtKB-KW"/>
</dbReference>
<protein>
    <submittedName>
        <fullName evidence="5">4Fe-4S dicluster domain-containing protein</fullName>
    </submittedName>
</protein>
<dbReference type="EMBL" id="JACNJD010000244">
    <property type="protein sequence ID" value="MBC8177908.1"/>
    <property type="molecule type" value="Genomic_DNA"/>
</dbReference>
<dbReference type="PANTHER" id="PTHR43255">
    <property type="entry name" value="IRON-SULFUR-BINDING OXIDOREDUCTASE FADF-RELATED-RELATED"/>
    <property type="match status" value="1"/>
</dbReference>
<keyword evidence="2" id="KW-0408">Iron</keyword>
<dbReference type="GO" id="GO:0005886">
    <property type="term" value="C:plasma membrane"/>
    <property type="evidence" value="ECO:0007669"/>
    <property type="project" value="TreeGrafter"/>
</dbReference>
<keyword evidence="3" id="KW-0411">Iron-sulfur</keyword>
<dbReference type="InterPro" id="IPR009051">
    <property type="entry name" value="Helical_ferredxn"/>
</dbReference>
<evidence type="ECO:0000256" key="2">
    <source>
        <dbReference type="ARBA" id="ARBA00023004"/>
    </source>
</evidence>
<gene>
    <name evidence="5" type="ORF">H8E19_10935</name>
</gene>
<dbReference type="PROSITE" id="PS00198">
    <property type="entry name" value="4FE4S_FER_1"/>
    <property type="match status" value="1"/>
</dbReference>
<dbReference type="GO" id="GO:0051536">
    <property type="term" value="F:iron-sulfur cluster binding"/>
    <property type="evidence" value="ECO:0007669"/>
    <property type="project" value="UniProtKB-KW"/>
</dbReference>
<dbReference type="SUPFAM" id="SSF46548">
    <property type="entry name" value="alpha-helical ferredoxin"/>
    <property type="match status" value="1"/>
</dbReference>
<dbReference type="Pfam" id="PF13183">
    <property type="entry name" value="Fer4_8"/>
    <property type="match status" value="1"/>
</dbReference>
<dbReference type="Gene3D" id="1.10.1060.10">
    <property type="entry name" value="Alpha-helical ferredoxin"/>
    <property type="match status" value="1"/>
</dbReference>
<keyword evidence="1" id="KW-0479">Metal-binding</keyword>
<dbReference type="InterPro" id="IPR051460">
    <property type="entry name" value="HdrC_iron-sulfur_subunit"/>
</dbReference>
<evidence type="ECO:0000256" key="3">
    <source>
        <dbReference type="ARBA" id="ARBA00023014"/>
    </source>
</evidence>
<feature type="domain" description="4Fe-4S ferredoxin-type" evidence="4">
    <location>
        <begin position="31"/>
        <end position="99"/>
    </location>
</feature>
<dbReference type="PANTHER" id="PTHR43255:SF2">
    <property type="entry name" value="HETERODISULFIDE REDUCTASE RELATED PROTEIN"/>
    <property type="match status" value="1"/>
</dbReference>
<dbReference type="Proteomes" id="UP000650524">
    <property type="component" value="Unassembled WGS sequence"/>
</dbReference>
<evidence type="ECO:0000313" key="5">
    <source>
        <dbReference type="EMBL" id="MBC8177908.1"/>
    </source>
</evidence>